<gene>
    <name evidence="1" type="ORF">RchiOBHm_Chr2g0126691</name>
</gene>
<keyword evidence="2" id="KW-1185">Reference proteome</keyword>
<accession>A0A2P6RTW4</accession>
<name>A0A2P6RTW4_ROSCH</name>
<organism evidence="1 2">
    <name type="scientific">Rosa chinensis</name>
    <name type="common">China rose</name>
    <dbReference type="NCBI Taxonomy" id="74649"/>
    <lineage>
        <taxon>Eukaryota</taxon>
        <taxon>Viridiplantae</taxon>
        <taxon>Streptophyta</taxon>
        <taxon>Embryophyta</taxon>
        <taxon>Tracheophyta</taxon>
        <taxon>Spermatophyta</taxon>
        <taxon>Magnoliopsida</taxon>
        <taxon>eudicotyledons</taxon>
        <taxon>Gunneridae</taxon>
        <taxon>Pentapetalae</taxon>
        <taxon>rosids</taxon>
        <taxon>fabids</taxon>
        <taxon>Rosales</taxon>
        <taxon>Rosaceae</taxon>
        <taxon>Rosoideae</taxon>
        <taxon>Rosoideae incertae sedis</taxon>
        <taxon>Rosa</taxon>
    </lineage>
</organism>
<dbReference type="AlphaFoldDB" id="A0A2P6RTW4"/>
<evidence type="ECO:0000313" key="2">
    <source>
        <dbReference type="Proteomes" id="UP000238479"/>
    </source>
</evidence>
<evidence type="ECO:0000313" key="1">
    <source>
        <dbReference type="EMBL" id="PRQ49866.1"/>
    </source>
</evidence>
<dbReference type="EMBL" id="PDCK01000040">
    <property type="protein sequence ID" value="PRQ49866.1"/>
    <property type="molecule type" value="Genomic_DNA"/>
</dbReference>
<comment type="caution">
    <text evidence="1">The sequence shown here is derived from an EMBL/GenBank/DDBJ whole genome shotgun (WGS) entry which is preliminary data.</text>
</comment>
<proteinExistence type="predicted"/>
<protein>
    <submittedName>
        <fullName evidence="1">Uncharacterized protein</fullName>
    </submittedName>
</protein>
<reference evidence="1 2" key="1">
    <citation type="journal article" date="2018" name="Nat. Genet.">
        <title>The Rosa genome provides new insights in the design of modern roses.</title>
        <authorList>
            <person name="Bendahmane M."/>
        </authorList>
    </citation>
    <scope>NUCLEOTIDE SEQUENCE [LARGE SCALE GENOMIC DNA]</scope>
    <source>
        <strain evidence="2">cv. Old Blush</strain>
    </source>
</reference>
<dbReference type="Proteomes" id="UP000238479">
    <property type="component" value="Chromosome 2"/>
</dbReference>
<dbReference type="Gramene" id="PRQ49866">
    <property type="protein sequence ID" value="PRQ49866"/>
    <property type="gene ID" value="RchiOBHm_Chr2g0126691"/>
</dbReference>
<sequence>MERKWRDKEDGMDEGMCFRMRGEGVYIGKKKKSEMMSGRKIMKVEYESDL</sequence>